<organism evidence="3">
    <name type="scientific">Geobacter sp. (strain M21)</name>
    <dbReference type="NCBI Taxonomy" id="443144"/>
    <lineage>
        <taxon>Bacteria</taxon>
        <taxon>Pseudomonadati</taxon>
        <taxon>Thermodesulfobacteriota</taxon>
        <taxon>Desulfuromonadia</taxon>
        <taxon>Geobacterales</taxon>
        <taxon>Geobacteraceae</taxon>
        <taxon>Geobacter</taxon>
    </lineage>
</organism>
<dbReference type="InterPro" id="IPR019734">
    <property type="entry name" value="TPR_rpt"/>
</dbReference>
<gene>
    <name evidence="3" type="ordered locus">GM21_3712</name>
</gene>
<proteinExistence type="predicted"/>
<dbReference type="Gene3D" id="1.25.40.10">
    <property type="entry name" value="Tetratricopeptide repeat domain"/>
    <property type="match status" value="2"/>
</dbReference>
<dbReference type="HOGENOM" id="CLU_069089_0_0_7"/>
<dbReference type="AlphaFoldDB" id="C6E6V4"/>
<feature type="repeat" description="TPR" evidence="1">
    <location>
        <begin position="28"/>
        <end position="61"/>
    </location>
</feature>
<name>C6E6V4_GEOSM</name>
<evidence type="ECO:0000256" key="1">
    <source>
        <dbReference type="PROSITE-ProRule" id="PRU00339"/>
    </source>
</evidence>
<keyword evidence="2" id="KW-0732">Signal</keyword>
<dbReference type="Pfam" id="PF13432">
    <property type="entry name" value="TPR_16"/>
    <property type="match status" value="1"/>
</dbReference>
<protein>
    <submittedName>
        <fullName evidence="3">Tetratricopeptide TPR_2 repeat protein</fullName>
    </submittedName>
</protein>
<dbReference type="eggNOG" id="COG1729">
    <property type="taxonomic scope" value="Bacteria"/>
</dbReference>
<keyword evidence="1" id="KW-0802">TPR repeat</keyword>
<dbReference type="Pfam" id="PF13174">
    <property type="entry name" value="TPR_6"/>
    <property type="match status" value="1"/>
</dbReference>
<sequence length="304" mass="33512">MIRTIVAILLIFACSVGAAFASPLQLTAESALSFGDHLFDQGDYYRAISEYERVLYFFPAEPAAKAAQYKIALSYLKGEKWGVAVEKFRTLAGRHPDEETGRKALFMVGETYFAKKDHASALAAYQEFVSRYPQESQSDEARMKMGWCYLSQGQWEQGAGAFRGIPRESARHEDGQRLAAAAGEFPLLPRKSPSLAAGLSAVLPGAGQLYVERPRDAAITVLLNGLFLWGGLEAIHRGNNLAGGILLGFESGWYVGNIYNAASSAHKYNRSRERDFIDKLQGEFGMSLSRNESGNPLLALTFRY</sequence>
<evidence type="ECO:0000256" key="2">
    <source>
        <dbReference type="SAM" id="SignalP"/>
    </source>
</evidence>
<dbReference type="KEGG" id="gem:GM21_3712"/>
<dbReference type="OrthoDB" id="5491410at2"/>
<dbReference type="STRING" id="443144.GM21_3712"/>
<dbReference type="SUPFAM" id="SSF48452">
    <property type="entry name" value="TPR-like"/>
    <property type="match status" value="1"/>
</dbReference>
<accession>C6E6V4</accession>
<feature type="chain" id="PRO_5002962312" evidence="2">
    <location>
        <begin position="22"/>
        <end position="304"/>
    </location>
</feature>
<feature type="repeat" description="TPR" evidence="1">
    <location>
        <begin position="102"/>
        <end position="135"/>
    </location>
</feature>
<evidence type="ECO:0000313" key="3">
    <source>
        <dbReference type="EMBL" id="ACT19732.1"/>
    </source>
</evidence>
<dbReference type="PROSITE" id="PS50005">
    <property type="entry name" value="TPR"/>
    <property type="match status" value="2"/>
</dbReference>
<reference evidence="3" key="1">
    <citation type="submission" date="2009-07" db="EMBL/GenBank/DDBJ databases">
        <title>Complete sequence of Geobacter sp. M21.</title>
        <authorList>
            <consortium name="US DOE Joint Genome Institute"/>
            <person name="Lucas S."/>
            <person name="Copeland A."/>
            <person name="Lapidus A."/>
            <person name="Glavina del Rio T."/>
            <person name="Dalin E."/>
            <person name="Tice H."/>
            <person name="Bruce D."/>
            <person name="Goodwin L."/>
            <person name="Pitluck S."/>
            <person name="Saunders E."/>
            <person name="Brettin T."/>
            <person name="Detter J.C."/>
            <person name="Han C."/>
            <person name="Larimer F."/>
            <person name="Land M."/>
            <person name="Hauser L."/>
            <person name="Kyrpides N."/>
            <person name="Ovchinnikova G."/>
            <person name="Lovley D."/>
        </authorList>
    </citation>
    <scope>NUCLEOTIDE SEQUENCE [LARGE SCALE GENOMIC DNA]</scope>
    <source>
        <strain evidence="3">M21</strain>
    </source>
</reference>
<dbReference type="EMBL" id="CP001661">
    <property type="protein sequence ID" value="ACT19732.1"/>
    <property type="molecule type" value="Genomic_DNA"/>
</dbReference>
<feature type="signal peptide" evidence="2">
    <location>
        <begin position="1"/>
        <end position="21"/>
    </location>
</feature>
<dbReference type="InterPro" id="IPR011990">
    <property type="entry name" value="TPR-like_helical_dom_sf"/>
</dbReference>